<dbReference type="EMBL" id="ACFU01000007">
    <property type="protein sequence ID" value="EEF14369.1"/>
    <property type="molecule type" value="Genomic_DNA"/>
</dbReference>
<keyword evidence="2" id="KW-1185">Reference proteome</keyword>
<evidence type="ECO:0000313" key="2">
    <source>
        <dbReference type="Proteomes" id="UP000003082"/>
    </source>
</evidence>
<sequence length="40" mass="4833">MRKRQQGARMRAALRRYEQKYGKNHSNDKTRVVCIINIEI</sequence>
<name>B9D0Z0_CAMRE</name>
<gene>
    <name evidence="1" type="ORF">CAMRE0001_2797</name>
</gene>
<comment type="caution">
    <text evidence="1">The sequence shown here is derived from an EMBL/GenBank/DDBJ whole genome shotgun (WGS) entry which is preliminary data.</text>
</comment>
<accession>B9D0Z0</accession>
<proteinExistence type="predicted"/>
<evidence type="ECO:0000313" key="1">
    <source>
        <dbReference type="EMBL" id="EEF14369.1"/>
    </source>
</evidence>
<organism evidence="1 2">
    <name type="scientific">Campylobacter rectus RM3267</name>
    <dbReference type="NCBI Taxonomy" id="553218"/>
    <lineage>
        <taxon>Bacteria</taxon>
        <taxon>Pseudomonadati</taxon>
        <taxon>Campylobacterota</taxon>
        <taxon>Epsilonproteobacteria</taxon>
        <taxon>Campylobacterales</taxon>
        <taxon>Campylobacteraceae</taxon>
        <taxon>Campylobacter</taxon>
    </lineage>
</organism>
<dbReference type="AlphaFoldDB" id="B9D0Z0"/>
<reference evidence="1 2" key="1">
    <citation type="submission" date="2008-08" db="EMBL/GenBank/DDBJ databases">
        <authorList>
            <person name="Madupu R."/>
            <person name="Durkin A.S."/>
            <person name="Torralba M."/>
            <person name="Methe B."/>
            <person name="Sutton G.G."/>
            <person name="Strausberg R.L."/>
            <person name="Nelson K.E."/>
        </authorList>
    </citation>
    <scope>NUCLEOTIDE SEQUENCE [LARGE SCALE GENOMIC DNA]</scope>
    <source>
        <strain evidence="1 2">RM3267</strain>
    </source>
</reference>
<dbReference type="Proteomes" id="UP000003082">
    <property type="component" value="Unassembled WGS sequence"/>
</dbReference>
<protein>
    <submittedName>
        <fullName evidence="1">Uncharacterized protein</fullName>
    </submittedName>
</protein>
<dbReference type="STRING" id="553218.CAMRE0001_2797"/>